<feature type="binding site" evidence="14">
    <location>
        <position position="445"/>
    </location>
    <ligand>
        <name>Mn(2+)</name>
        <dbReference type="ChEBI" id="CHEBI:29035"/>
    </ligand>
</feature>
<evidence type="ECO:0000313" key="16">
    <source>
        <dbReference type="EMBL" id="ACY49771.1"/>
    </source>
</evidence>
<accession>D0MKV7</accession>
<dbReference type="PANTHER" id="PTHR34353">
    <property type="entry name" value="CRISPR-ASSOCIATED ENDONUCLEASE CAS1 1"/>
    <property type="match status" value="1"/>
</dbReference>
<evidence type="ECO:0000256" key="2">
    <source>
        <dbReference type="ARBA" id="ARBA00022723"/>
    </source>
</evidence>
<evidence type="ECO:0000259" key="15">
    <source>
        <dbReference type="Pfam" id="PF01930"/>
    </source>
</evidence>
<dbReference type="InterPro" id="IPR042211">
    <property type="entry name" value="CRISPR-assoc_Cas1_N"/>
</dbReference>
<keyword evidence="5" id="KW-0269">Exonuclease</keyword>
<evidence type="ECO:0000256" key="7">
    <source>
        <dbReference type="ARBA" id="ARBA00023004"/>
    </source>
</evidence>
<keyword evidence="2 14" id="KW-0479">Metal-binding</keyword>
<gene>
    <name evidence="14" type="primary">cas1</name>
    <name evidence="16" type="ordered locus">Rmar_2913</name>
</gene>
<dbReference type="GO" id="GO:0003677">
    <property type="term" value="F:DNA binding"/>
    <property type="evidence" value="ECO:0007669"/>
    <property type="project" value="UniProtKB-KW"/>
</dbReference>
<dbReference type="NCBIfam" id="TIGR00372">
    <property type="entry name" value="cas4"/>
    <property type="match status" value="1"/>
</dbReference>
<dbReference type="eggNOG" id="COG1468">
    <property type="taxonomic scope" value="Bacteria"/>
</dbReference>
<keyword evidence="1 14" id="KW-0540">Nuclease</keyword>
<dbReference type="Gene3D" id="1.20.120.920">
    <property type="entry name" value="CRISPR-associated endonuclease Cas1, C-terminal domain"/>
    <property type="match status" value="1"/>
</dbReference>
<dbReference type="GO" id="GO:0051536">
    <property type="term" value="F:iron-sulfur cluster binding"/>
    <property type="evidence" value="ECO:0007669"/>
    <property type="project" value="UniProtKB-KW"/>
</dbReference>
<evidence type="ECO:0000256" key="13">
    <source>
        <dbReference type="ARBA" id="ARBA00038592"/>
    </source>
</evidence>
<evidence type="ECO:0000256" key="14">
    <source>
        <dbReference type="HAMAP-Rule" id="MF_01470"/>
    </source>
</evidence>
<comment type="similarity">
    <text evidence="14">Belongs to the CRISPR-associated endonuclease Cas1 family.</text>
</comment>
<dbReference type="GO" id="GO:0004527">
    <property type="term" value="F:exonuclease activity"/>
    <property type="evidence" value="ECO:0007669"/>
    <property type="project" value="UniProtKB-KW"/>
</dbReference>
<geneLocation type="plasmid" evidence="16 17">
    <name>pRMAR01</name>
</geneLocation>
<dbReference type="KEGG" id="rmr:Rmar_2913"/>
<dbReference type="GO" id="GO:0051607">
    <property type="term" value="P:defense response to virus"/>
    <property type="evidence" value="ECO:0007669"/>
    <property type="project" value="UniProtKB-UniRule"/>
</dbReference>
<proteinExistence type="inferred from homology"/>
<dbReference type="CDD" id="cd09634">
    <property type="entry name" value="Cas1_I-II-III"/>
    <property type="match status" value="1"/>
</dbReference>
<dbReference type="InterPro" id="IPR042206">
    <property type="entry name" value="CRISPR-assoc_Cas1_C"/>
</dbReference>
<keyword evidence="3 14" id="KW-0255">Endonuclease</keyword>
<evidence type="ECO:0000313" key="17">
    <source>
        <dbReference type="Proteomes" id="UP000002221"/>
    </source>
</evidence>
<keyword evidence="8" id="KW-0411">Iron-sulfur</keyword>
<dbReference type="AlphaFoldDB" id="D0MKV7"/>
<evidence type="ECO:0000256" key="3">
    <source>
        <dbReference type="ARBA" id="ARBA00022759"/>
    </source>
</evidence>
<keyword evidence="4 14" id="KW-0378">Hydrolase</keyword>
<comment type="catalytic activity">
    <reaction evidence="12">
        <text>exonucleolytic cleavage in the 5'- to 3'-direction to yield nucleoside 3'-phosphates.</text>
        <dbReference type="EC" id="3.1.12.1"/>
    </reaction>
</comment>
<dbReference type="HAMAP" id="MF_01470">
    <property type="entry name" value="Cas1"/>
    <property type="match status" value="1"/>
</dbReference>
<evidence type="ECO:0000256" key="6">
    <source>
        <dbReference type="ARBA" id="ARBA00022842"/>
    </source>
</evidence>
<dbReference type="EC" id="3.1.-.-" evidence="14"/>
<evidence type="ECO:0000256" key="9">
    <source>
        <dbReference type="ARBA" id="ARBA00023118"/>
    </source>
</evidence>
<dbReference type="InterPro" id="IPR050646">
    <property type="entry name" value="Cas1"/>
</dbReference>
<evidence type="ECO:0000256" key="11">
    <source>
        <dbReference type="ARBA" id="ARBA00023211"/>
    </source>
</evidence>
<dbReference type="HOGENOM" id="CLU_466793_0_0_10"/>
<dbReference type="InterPro" id="IPR002729">
    <property type="entry name" value="CRISPR-assoc_Cas1"/>
</dbReference>
<dbReference type="Proteomes" id="UP000002221">
    <property type="component" value="Plasmid pRMAR01"/>
</dbReference>
<feature type="binding site" evidence="14">
    <location>
        <position position="460"/>
    </location>
    <ligand>
        <name>Mn(2+)</name>
        <dbReference type="ChEBI" id="CHEBI:29035"/>
    </ligand>
</feature>
<keyword evidence="10 14" id="KW-0238">DNA-binding</keyword>
<evidence type="ECO:0000256" key="12">
    <source>
        <dbReference type="ARBA" id="ARBA00033996"/>
    </source>
</evidence>
<dbReference type="GO" id="GO:0004519">
    <property type="term" value="F:endonuclease activity"/>
    <property type="evidence" value="ECO:0007669"/>
    <property type="project" value="UniProtKB-UniRule"/>
</dbReference>
<dbReference type="Gene3D" id="3.100.10.20">
    <property type="entry name" value="CRISPR-associated endonuclease Cas1, N-terminal domain"/>
    <property type="match status" value="1"/>
</dbReference>
<evidence type="ECO:0000256" key="5">
    <source>
        <dbReference type="ARBA" id="ARBA00022839"/>
    </source>
</evidence>
<comment type="function">
    <text evidence="14">CRISPR (clustered regularly interspaced short palindromic repeat), is an adaptive immune system that provides protection against mobile genetic elements (viruses, transposable elements and conjugative plasmids). CRISPR clusters contain spacers, sequences complementary to antecedent mobile elements, and target invading nucleic acids. CRISPR clusters are transcribed and processed into CRISPR RNA (crRNA). Acts as a dsDNA endonuclease. Involved in the integration of spacer DNA into the CRISPR cassette.</text>
</comment>
<evidence type="ECO:0000256" key="1">
    <source>
        <dbReference type="ARBA" id="ARBA00022722"/>
    </source>
</evidence>
<dbReference type="EMBL" id="CP001808">
    <property type="protein sequence ID" value="ACY49771.1"/>
    <property type="molecule type" value="Genomic_DNA"/>
</dbReference>
<keyword evidence="11 14" id="KW-0464">Manganese</keyword>
<dbReference type="Pfam" id="PF01930">
    <property type="entry name" value="Cas_Cas4"/>
    <property type="match status" value="1"/>
</dbReference>
<dbReference type="InterPro" id="IPR013343">
    <property type="entry name" value="CRISPR-assoc_prot_Cas4"/>
</dbReference>
<keyword evidence="6 14" id="KW-0460">Magnesium</keyword>
<feature type="binding site" evidence="14">
    <location>
        <position position="378"/>
    </location>
    <ligand>
        <name>Mn(2+)</name>
        <dbReference type="ChEBI" id="CHEBI:29035"/>
    </ligand>
</feature>
<dbReference type="GO" id="GO:0043571">
    <property type="term" value="P:maintenance of CRISPR repeat elements"/>
    <property type="evidence" value="ECO:0007669"/>
    <property type="project" value="UniProtKB-UniRule"/>
</dbReference>
<comment type="cofactor">
    <cofactor evidence="14">
        <name>Mg(2+)</name>
        <dbReference type="ChEBI" id="CHEBI:18420"/>
    </cofactor>
    <cofactor evidence="14">
        <name>Mn(2+)</name>
        <dbReference type="ChEBI" id="CHEBI:29035"/>
    </cofactor>
</comment>
<evidence type="ECO:0000256" key="4">
    <source>
        <dbReference type="ARBA" id="ARBA00022801"/>
    </source>
</evidence>
<dbReference type="Gene3D" id="3.90.320.10">
    <property type="match status" value="1"/>
</dbReference>
<keyword evidence="9 14" id="KW-0051">Antiviral defense</keyword>
<comment type="subunit">
    <text evidence="13 14">Homodimer, forms a heterotetramer with a Cas2 homodimer.</text>
</comment>
<sequence>MARHNHEAQEQLIPARMLNEFVYCPRLFYLEWVQGEWEDNADTLEGSSIHKRTDSASGTLPEIDEAFGEHAPVRSVLMSAPALGLIARMDVLEFSNGLVYPVDYKKGSPSESDAWLTDKVQLCAQGLILRENGYRCEGGYVFYVGTRQRVYVPFDEELITFTRESLEQLRQVARQPVPPPPLEDSPKCPRCSLVGICLPDETHLLQQETGDAPKIRRLVPSRNDRLPLYVLSQGSVVKRKGAQLLVQTQDDKDQHFRLIDLSRVSIFGNVQITTQAIRALVEHNIPVFFHSYAGRMLARLVSMYDVNAPVRVAQFEVAADETKSLAIARAIVTGKIKNQRTLLRRNQRTRSERVLRELSRLAREARRASSLDELLGIEGAAARLYFRQFSRMLRHRIAFDFKNRNRRPPKDPVNAMLSFLYALLLKDAMCALMATGLDPYRGIFHQMRFGRPSLALDLMEEFRPLIADSVVLRLVNTGAVTEADFIVRGPACAMKKSAMEKVIEAYEQRMNTILRHPVFGYAISYRRTMEVQARLLSRVLTGELPRYIPVTTR</sequence>
<evidence type="ECO:0000256" key="8">
    <source>
        <dbReference type="ARBA" id="ARBA00023014"/>
    </source>
</evidence>
<dbReference type="eggNOG" id="COG1518">
    <property type="taxonomic scope" value="Bacteria"/>
</dbReference>
<keyword evidence="7" id="KW-0408">Iron</keyword>
<dbReference type="OrthoDB" id="9803119at2"/>
<keyword evidence="16" id="KW-0614">Plasmid</keyword>
<evidence type="ECO:0000256" key="10">
    <source>
        <dbReference type="ARBA" id="ARBA00023125"/>
    </source>
</evidence>
<keyword evidence="17" id="KW-1185">Reference proteome</keyword>
<dbReference type="Pfam" id="PF01867">
    <property type="entry name" value="Cas_Cas1"/>
    <property type="match status" value="1"/>
</dbReference>
<feature type="domain" description="DUF83" evidence="15">
    <location>
        <begin position="17"/>
        <end position="198"/>
    </location>
</feature>
<dbReference type="InterPro" id="IPR022765">
    <property type="entry name" value="Dna2/Cas4_DUF83"/>
</dbReference>
<dbReference type="PANTHER" id="PTHR34353:SF2">
    <property type="entry name" value="CRISPR-ASSOCIATED ENDONUCLEASE CAS1 1"/>
    <property type="match status" value="1"/>
</dbReference>
<reference evidence="16 17" key="1">
    <citation type="journal article" date="2009" name="Stand. Genomic Sci.">
        <title>Complete genome sequence of Rhodothermus marinus type strain (R-10).</title>
        <authorList>
            <person name="Nolan M."/>
            <person name="Tindall B.J."/>
            <person name="Pomrenke H."/>
            <person name="Lapidus A."/>
            <person name="Copeland A."/>
            <person name="Glavina Del Rio T."/>
            <person name="Lucas S."/>
            <person name="Chen F."/>
            <person name="Tice H."/>
            <person name="Cheng J.F."/>
            <person name="Saunders E."/>
            <person name="Han C."/>
            <person name="Bruce D."/>
            <person name="Goodwin L."/>
            <person name="Chain P."/>
            <person name="Pitluck S."/>
            <person name="Ovchinikova G."/>
            <person name="Pati A."/>
            <person name="Ivanova N."/>
            <person name="Mavromatis K."/>
            <person name="Chen A."/>
            <person name="Palaniappan K."/>
            <person name="Land M."/>
            <person name="Hauser L."/>
            <person name="Chang Y.J."/>
            <person name="Jeffries C.D."/>
            <person name="Brettin T."/>
            <person name="Goker M."/>
            <person name="Bristow J."/>
            <person name="Eisen J.A."/>
            <person name="Markowitz V."/>
            <person name="Hugenholtz P."/>
            <person name="Kyrpides N.C."/>
            <person name="Klenk H.P."/>
            <person name="Detter J.C."/>
        </authorList>
    </citation>
    <scope>NUCLEOTIDE SEQUENCE [LARGE SCALE GENOMIC DNA]</scope>
    <source>
        <strain evidence="17">ATCC 43812 / DSM 4252 / R-10</strain>
        <plasmid evidence="16">pRMAR01</plasmid>
    </source>
</reference>
<organism evidence="16 17">
    <name type="scientific">Rhodothermus marinus (strain ATCC 43812 / DSM 4252 / R-10)</name>
    <name type="common">Rhodothermus obamensis</name>
    <dbReference type="NCBI Taxonomy" id="518766"/>
    <lineage>
        <taxon>Bacteria</taxon>
        <taxon>Pseudomonadati</taxon>
        <taxon>Rhodothermota</taxon>
        <taxon>Rhodothermia</taxon>
        <taxon>Rhodothermales</taxon>
        <taxon>Rhodothermaceae</taxon>
        <taxon>Rhodothermus</taxon>
    </lineage>
</organism>
<dbReference type="InterPro" id="IPR011604">
    <property type="entry name" value="PDDEXK-like_dom_sf"/>
</dbReference>
<dbReference type="NCBIfam" id="TIGR00287">
    <property type="entry name" value="cas1"/>
    <property type="match status" value="1"/>
</dbReference>
<dbReference type="GO" id="GO:0046872">
    <property type="term" value="F:metal ion binding"/>
    <property type="evidence" value="ECO:0007669"/>
    <property type="project" value="UniProtKB-UniRule"/>
</dbReference>
<protein>
    <recommendedName>
        <fullName evidence="14">CRISPR-associated endonuclease Cas1</fullName>
        <ecNumber evidence="14">3.1.-.-</ecNumber>
    </recommendedName>
</protein>
<name>D0MKV7_RHOM4</name>